<dbReference type="GO" id="GO:0006355">
    <property type="term" value="P:regulation of DNA-templated transcription"/>
    <property type="evidence" value="ECO:0007669"/>
    <property type="project" value="InterPro"/>
</dbReference>
<dbReference type="CDD" id="cd00090">
    <property type="entry name" value="HTH_ARSR"/>
    <property type="match status" value="1"/>
</dbReference>
<dbReference type="InterPro" id="IPR011991">
    <property type="entry name" value="ArsR-like_HTH"/>
</dbReference>
<sequence length="233" mass="24635">MPASRSGLPRRVLASRRRAELLQLLREHNDALSVAEIATEIGMHGNTVRGHLDALVESGHVERTTDARGTPGRPRQVYSATGAPSADRDYRLLADILTDHLAAANPDPGRVALAAGRSWALANKPHSAPPPRLAPTTSTGAPGEPPDALEPVLRMLSAAGFAPELAEDRSVIRLRHCPFRELAARNAAVVCQVHLGLIQGSLACQDTTVEATQIAPFVEPGLCLVTLTSASAI</sequence>
<feature type="domain" description="HTH iclR-type" evidence="2">
    <location>
        <begin position="19"/>
        <end position="63"/>
    </location>
</feature>
<dbReference type="AlphaFoldDB" id="A0A4Q5N426"/>
<dbReference type="InterPro" id="IPR036388">
    <property type="entry name" value="WH-like_DNA-bd_sf"/>
</dbReference>
<keyword evidence="4" id="KW-1185">Reference proteome</keyword>
<dbReference type="SUPFAM" id="SSF46785">
    <property type="entry name" value="Winged helix' DNA-binding domain"/>
    <property type="match status" value="1"/>
</dbReference>
<dbReference type="EMBL" id="SDWW01000001">
    <property type="protein sequence ID" value="RYV53008.1"/>
    <property type="molecule type" value="Genomic_DNA"/>
</dbReference>
<evidence type="ECO:0000313" key="4">
    <source>
        <dbReference type="Proteomes" id="UP000293764"/>
    </source>
</evidence>
<feature type="region of interest" description="Disordered" evidence="1">
    <location>
        <begin position="122"/>
        <end position="146"/>
    </location>
</feature>
<dbReference type="OrthoDB" id="3399802at2"/>
<dbReference type="Gene3D" id="1.10.10.10">
    <property type="entry name" value="Winged helix-like DNA-binding domain superfamily/Winged helix DNA-binding domain"/>
    <property type="match status" value="1"/>
</dbReference>
<name>A0A4Q5N426_9MICO</name>
<reference evidence="3 4" key="1">
    <citation type="submission" date="2019-01" db="EMBL/GenBank/DDBJ databases">
        <title>Novel species of Cellulomonas.</title>
        <authorList>
            <person name="Liu Q."/>
            <person name="Xin Y.-H."/>
        </authorList>
    </citation>
    <scope>NUCLEOTIDE SEQUENCE [LARGE SCALE GENOMIC DNA]</scope>
    <source>
        <strain evidence="3 4">HLT2-17</strain>
    </source>
</reference>
<evidence type="ECO:0000256" key="1">
    <source>
        <dbReference type="SAM" id="MobiDB-lite"/>
    </source>
</evidence>
<organism evidence="3 4">
    <name type="scientific">Pengzhenrongella frigida</name>
    <dbReference type="NCBI Taxonomy" id="1259133"/>
    <lineage>
        <taxon>Bacteria</taxon>
        <taxon>Bacillati</taxon>
        <taxon>Actinomycetota</taxon>
        <taxon>Actinomycetes</taxon>
        <taxon>Micrococcales</taxon>
        <taxon>Pengzhenrongella</taxon>
    </lineage>
</organism>
<accession>A0A4Q5N426</accession>
<dbReference type="Proteomes" id="UP000293764">
    <property type="component" value="Unassembled WGS sequence"/>
</dbReference>
<dbReference type="InterPro" id="IPR036390">
    <property type="entry name" value="WH_DNA-bd_sf"/>
</dbReference>
<dbReference type="GO" id="GO:0003677">
    <property type="term" value="F:DNA binding"/>
    <property type="evidence" value="ECO:0007669"/>
    <property type="project" value="InterPro"/>
</dbReference>
<dbReference type="RefSeq" id="WP_130100707.1">
    <property type="nucleotide sequence ID" value="NZ_SDWW01000001.1"/>
</dbReference>
<comment type="caution">
    <text evidence="3">The sequence shown here is derived from an EMBL/GenBank/DDBJ whole genome shotgun (WGS) entry which is preliminary data.</text>
</comment>
<proteinExistence type="predicted"/>
<dbReference type="Pfam" id="PF09339">
    <property type="entry name" value="HTH_IclR"/>
    <property type="match status" value="1"/>
</dbReference>
<evidence type="ECO:0000259" key="2">
    <source>
        <dbReference type="Pfam" id="PF09339"/>
    </source>
</evidence>
<gene>
    <name evidence="3" type="ORF">EUA98_00520</name>
</gene>
<protein>
    <submittedName>
        <fullName evidence="3">HTH domain-containing protein</fullName>
    </submittedName>
</protein>
<dbReference type="InterPro" id="IPR005471">
    <property type="entry name" value="Tscrpt_reg_IclR_N"/>
</dbReference>
<evidence type="ECO:0000313" key="3">
    <source>
        <dbReference type="EMBL" id="RYV53008.1"/>
    </source>
</evidence>
<feature type="region of interest" description="Disordered" evidence="1">
    <location>
        <begin position="61"/>
        <end position="83"/>
    </location>
</feature>